<name>A0A4Y2KHX5_ARAVE</name>
<dbReference type="EMBL" id="BGPR01272159">
    <property type="protein sequence ID" value="GBN01346.1"/>
    <property type="molecule type" value="Genomic_DNA"/>
</dbReference>
<evidence type="ECO:0000313" key="1">
    <source>
        <dbReference type="EMBL" id="GBN01346.1"/>
    </source>
</evidence>
<accession>A0A4Y2KHX5</accession>
<proteinExistence type="predicted"/>
<comment type="caution">
    <text evidence="1">The sequence shown here is derived from an EMBL/GenBank/DDBJ whole genome shotgun (WGS) entry which is preliminary data.</text>
</comment>
<protein>
    <submittedName>
        <fullName evidence="1">Uncharacterized protein</fullName>
    </submittedName>
</protein>
<sequence>MVSTFSTKIASWRCSVGDQPFSCRSPRSIGETVGNGHTTMFTELQLEGGLFSSWICPGLICKTIVDVALFVENLKPTRYHPSNICEGNSYVGGNNYLSIDISLGGAQTYLSFHAEHGPLKSTEMNP</sequence>
<dbReference type="Proteomes" id="UP000499080">
    <property type="component" value="Unassembled WGS sequence"/>
</dbReference>
<gene>
    <name evidence="1" type="ORF">AVEN_274750_1</name>
</gene>
<reference evidence="1 2" key="1">
    <citation type="journal article" date="2019" name="Sci. Rep.">
        <title>Orb-weaving spider Araneus ventricosus genome elucidates the spidroin gene catalogue.</title>
        <authorList>
            <person name="Kono N."/>
            <person name="Nakamura H."/>
            <person name="Ohtoshi R."/>
            <person name="Moran D.A.P."/>
            <person name="Shinohara A."/>
            <person name="Yoshida Y."/>
            <person name="Fujiwara M."/>
            <person name="Mori M."/>
            <person name="Tomita M."/>
            <person name="Arakawa K."/>
        </authorList>
    </citation>
    <scope>NUCLEOTIDE SEQUENCE [LARGE SCALE GENOMIC DNA]</scope>
</reference>
<organism evidence="1 2">
    <name type="scientific">Araneus ventricosus</name>
    <name type="common">Orbweaver spider</name>
    <name type="synonym">Epeira ventricosa</name>
    <dbReference type="NCBI Taxonomy" id="182803"/>
    <lineage>
        <taxon>Eukaryota</taxon>
        <taxon>Metazoa</taxon>
        <taxon>Ecdysozoa</taxon>
        <taxon>Arthropoda</taxon>
        <taxon>Chelicerata</taxon>
        <taxon>Arachnida</taxon>
        <taxon>Araneae</taxon>
        <taxon>Araneomorphae</taxon>
        <taxon>Entelegynae</taxon>
        <taxon>Araneoidea</taxon>
        <taxon>Araneidae</taxon>
        <taxon>Araneus</taxon>
    </lineage>
</organism>
<dbReference type="AlphaFoldDB" id="A0A4Y2KHX5"/>
<evidence type="ECO:0000313" key="2">
    <source>
        <dbReference type="Proteomes" id="UP000499080"/>
    </source>
</evidence>
<keyword evidence="2" id="KW-1185">Reference proteome</keyword>